<evidence type="ECO:0000256" key="1">
    <source>
        <dbReference type="SAM" id="Phobius"/>
    </source>
</evidence>
<evidence type="ECO:0008006" key="4">
    <source>
        <dbReference type="Google" id="ProtNLM"/>
    </source>
</evidence>
<feature type="transmembrane region" description="Helical" evidence="1">
    <location>
        <begin position="38"/>
        <end position="60"/>
    </location>
</feature>
<feature type="transmembrane region" description="Helical" evidence="1">
    <location>
        <begin position="6"/>
        <end position="26"/>
    </location>
</feature>
<keyword evidence="3" id="KW-1185">Reference proteome</keyword>
<evidence type="ECO:0000313" key="2">
    <source>
        <dbReference type="EMBL" id="MFC2972390.1"/>
    </source>
</evidence>
<dbReference type="RefSeq" id="WP_377814026.1">
    <property type="nucleotide sequence ID" value="NZ_JBHRSJ010000016.1"/>
</dbReference>
<keyword evidence="1" id="KW-0472">Membrane</keyword>
<keyword evidence="1" id="KW-1133">Transmembrane helix</keyword>
<gene>
    <name evidence="2" type="ORF">ACFOJE_09245</name>
</gene>
<name>A0ABV7ATJ8_9GAMM</name>
<evidence type="ECO:0000313" key="3">
    <source>
        <dbReference type="Proteomes" id="UP001595457"/>
    </source>
</evidence>
<organism evidence="2 3">
    <name type="scientific">Azotobacter bryophylli</name>
    <dbReference type="NCBI Taxonomy" id="1986537"/>
    <lineage>
        <taxon>Bacteria</taxon>
        <taxon>Pseudomonadati</taxon>
        <taxon>Pseudomonadota</taxon>
        <taxon>Gammaproteobacteria</taxon>
        <taxon>Pseudomonadales</taxon>
        <taxon>Pseudomonadaceae</taxon>
        <taxon>Azotobacter</taxon>
    </lineage>
</organism>
<keyword evidence="1" id="KW-0812">Transmembrane</keyword>
<dbReference type="EMBL" id="JBHRSJ010000016">
    <property type="protein sequence ID" value="MFC2972390.1"/>
    <property type="molecule type" value="Genomic_DNA"/>
</dbReference>
<sequence length="215" mass="23838">MQYGGVAWAMALVGLLVLIVAARLLFDRDWLLGWLRGTLGLAFLATAGVIGLIVCDLFSYRALPEDGRLALVSFHADGLQHYRVDIEEGSKTRSTTLDGDLWQLDARLFKWKGLAALIGLEPGYRLDRLSGSYLAIEQQQLAHNIQVTLAESPGGIDTWRWLRLSRHDLGLFDPQALRAAFLPMADNATYALDLKPTGLLVQPLSPEAHQAMKDW</sequence>
<protein>
    <recommendedName>
        <fullName evidence="4">Cation/multidrug efflux pump</fullName>
    </recommendedName>
</protein>
<accession>A0ABV7ATJ8</accession>
<reference evidence="3" key="1">
    <citation type="journal article" date="2019" name="Int. J. Syst. Evol. Microbiol.">
        <title>The Global Catalogue of Microorganisms (GCM) 10K type strain sequencing project: providing services to taxonomists for standard genome sequencing and annotation.</title>
        <authorList>
            <consortium name="The Broad Institute Genomics Platform"/>
            <consortium name="The Broad Institute Genome Sequencing Center for Infectious Disease"/>
            <person name="Wu L."/>
            <person name="Ma J."/>
        </authorList>
    </citation>
    <scope>NUCLEOTIDE SEQUENCE [LARGE SCALE GENOMIC DNA]</scope>
    <source>
        <strain evidence="3">KCTC 62195</strain>
    </source>
</reference>
<comment type="caution">
    <text evidence="2">The sequence shown here is derived from an EMBL/GenBank/DDBJ whole genome shotgun (WGS) entry which is preliminary data.</text>
</comment>
<proteinExistence type="predicted"/>
<dbReference type="Proteomes" id="UP001595457">
    <property type="component" value="Unassembled WGS sequence"/>
</dbReference>